<evidence type="ECO:0000259" key="4">
    <source>
        <dbReference type="Pfam" id="PF20052"/>
    </source>
</evidence>
<accession>A0A918LFX3</accession>
<proteinExistence type="predicted"/>
<dbReference type="InterPro" id="IPR045401">
    <property type="entry name" value="GAP1-M"/>
</dbReference>
<gene>
    <name evidence="5" type="ORF">GCM10010238_37690</name>
</gene>
<feature type="region of interest" description="Disordered" evidence="1">
    <location>
        <begin position="846"/>
        <end position="868"/>
    </location>
</feature>
<evidence type="ECO:0000259" key="3">
    <source>
        <dbReference type="Pfam" id="PF20014"/>
    </source>
</evidence>
<feature type="domain" description="GTPase-associated protein 1 N-terminal" evidence="2">
    <location>
        <begin position="5"/>
        <end position="130"/>
    </location>
</feature>
<feature type="compositionally biased region" description="Basic and acidic residues" evidence="1">
    <location>
        <begin position="852"/>
        <end position="868"/>
    </location>
</feature>
<feature type="compositionally biased region" description="Low complexity" evidence="1">
    <location>
        <begin position="485"/>
        <end position="497"/>
    </location>
</feature>
<name>A0A918LFX3_STRGD</name>
<dbReference type="Pfam" id="PF20052">
    <property type="entry name" value="GAP1-C"/>
    <property type="match status" value="1"/>
</dbReference>
<evidence type="ECO:0000313" key="5">
    <source>
        <dbReference type="EMBL" id="GGS44573.1"/>
    </source>
</evidence>
<dbReference type="InterPro" id="IPR049532">
    <property type="entry name" value="GAP1-like_C"/>
</dbReference>
<feature type="region of interest" description="Disordered" evidence="1">
    <location>
        <begin position="38"/>
        <end position="61"/>
    </location>
</feature>
<dbReference type="Proteomes" id="UP000653493">
    <property type="component" value="Unassembled WGS sequence"/>
</dbReference>
<keyword evidence="6" id="KW-1185">Reference proteome</keyword>
<feature type="region of interest" description="Disordered" evidence="1">
    <location>
        <begin position="1"/>
        <end position="23"/>
    </location>
</feature>
<dbReference type="EMBL" id="BMSL01000010">
    <property type="protein sequence ID" value="GGS44573.1"/>
    <property type="molecule type" value="Genomic_DNA"/>
</dbReference>
<evidence type="ECO:0000313" key="6">
    <source>
        <dbReference type="Proteomes" id="UP000653493"/>
    </source>
</evidence>
<comment type="caution">
    <text evidence="5">The sequence shown here is derived from an EMBL/GenBank/DDBJ whole genome shotgun (WGS) entry which is preliminary data.</text>
</comment>
<protein>
    <submittedName>
        <fullName evidence="5">Uncharacterized protein</fullName>
    </submittedName>
</protein>
<dbReference type="Pfam" id="PF20014">
    <property type="entry name" value="GAP1-M"/>
    <property type="match status" value="1"/>
</dbReference>
<dbReference type="InterPro" id="IPR045402">
    <property type="entry name" value="GAP1-N2"/>
</dbReference>
<organism evidence="5 6">
    <name type="scientific">Streptomyces griseoviridis</name>
    <dbReference type="NCBI Taxonomy" id="45398"/>
    <lineage>
        <taxon>Bacteria</taxon>
        <taxon>Bacillati</taxon>
        <taxon>Actinomycetota</taxon>
        <taxon>Actinomycetes</taxon>
        <taxon>Kitasatosporales</taxon>
        <taxon>Streptomycetaceae</taxon>
        <taxon>Streptomyces</taxon>
    </lineage>
</organism>
<feature type="region of interest" description="Disordered" evidence="1">
    <location>
        <begin position="473"/>
        <end position="509"/>
    </location>
</feature>
<dbReference type="Pfam" id="PF20013">
    <property type="entry name" value="GAP1-N2"/>
    <property type="match status" value="1"/>
</dbReference>
<dbReference type="AlphaFoldDB" id="A0A918LFX3"/>
<reference evidence="5" key="2">
    <citation type="submission" date="2020-09" db="EMBL/GenBank/DDBJ databases">
        <authorList>
            <person name="Sun Q."/>
            <person name="Ohkuma M."/>
        </authorList>
    </citation>
    <scope>NUCLEOTIDE SEQUENCE</scope>
    <source>
        <strain evidence="5">JCM 4234</strain>
    </source>
</reference>
<evidence type="ECO:0000259" key="2">
    <source>
        <dbReference type="Pfam" id="PF20013"/>
    </source>
</evidence>
<sequence>MSPAQLHGTDAGDGTGLRLTAVGPGVPREVLEEAARLIGYEPPPGPPERSGAGRPGGFPRALGFHRLSDGGRLLSRTVPADGDARACHAHALYLPPGTRLPDGALPITAWESPSWADRPPADPCPGPLDRLEPSGVLRRDSLVAFAASRADRLAAFFADLRVLAEHPDAGRIVLVERDSTAVARWIALACAVLPRAAAHGLTFTTYARRPERAPQQLVGTLPSCGPCAPGDRVRVHDGTGARPAGPVGDAWADTCARIWRAARPELFRDATWDVGRLAASALASGVALRADARASAARWAAGHVTTAPGATLTGVVEALGAGGEEEWRAEPGHAGAERAALAVLLERVDGRLPAAVTAPLAGRVLASAVLGGGAVPALRAGALTPPVRDALARTLAGPLRSGIADAGTDAAGRALRLLGAADLLGVDCQDLMPELAGRLAGTLVPAEEGSSDTSAAGAGAVPEVGAVPEAGAVPEVEPAPDGEPAPEAASVPAAEPARGAGAVPGGKDAAGTDPALLSAVEEHPALRTALFAALDTRAAAAPVAVARRLAAARLPVGAHPGGFPHLRMCVLTPGAAAPDDRIGRFRAVLRAAGISPHADPAVLRTALRLVWPDALPAGADAALLLDELGSDLHRAAGTRDLLVDAALAAPPDDADAPALAADLLRRFPAELRPGRRSALLLLEFTGVLGTGAEGEEWVERVRGLRDGAAEPVPDTVTERAYTALARRLVDGPTPDSELYALARSGESALLTAYGREGRAERVRTRLRASPSYAAACFCAWSACPGVHPAWDETRTALLAKVLRPAVRALPAGERARIEEVLDRTGRGRLDAFRSWNRPGALGRLAGRLAGRARRDGRPAPEHDGTERT</sequence>
<feature type="domain" description="GTPase-associated protein 1-like C-terminal" evidence="4">
    <location>
        <begin position="259"/>
        <end position="832"/>
    </location>
</feature>
<feature type="domain" description="GTPase-associated protein 1 middle" evidence="3">
    <location>
        <begin position="143"/>
        <end position="233"/>
    </location>
</feature>
<reference evidence="5" key="1">
    <citation type="journal article" date="2014" name="Int. J. Syst. Evol. Microbiol.">
        <title>Complete genome sequence of Corynebacterium casei LMG S-19264T (=DSM 44701T), isolated from a smear-ripened cheese.</title>
        <authorList>
            <consortium name="US DOE Joint Genome Institute (JGI-PGF)"/>
            <person name="Walter F."/>
            <person name="Albersmeier A."/>
            <person name="Kalinowski J."/>
            <person name="Ruckert C."/>
        </authorList>
    </citation>
    <scope>NUCLEOTIDE SEQUENCE</scope>
    <source>
        <strain evidence="5">JCM 4234</strain>
    </source>
</reference>
<evidence type="ECO:0000256" key="1">
    <source>
        <dbReference type="SAM" id="MobiDB-lite"/>
    </source>
</evidence>